<sequence>MSGILFNSQKRKNLQSWSLVLNQSQYLSKVINTSSSHRCTK</sequence>
<dbReference type="EMBL" id="GGEC01055267">
    <property type="protein sequence ID" value="MBX35751.1"/>
    <property type="molecule type" value="Transcribed_RNA"/>
</dbReference>
<protein>
    <submittedName>
        <fullName evidence="1">Uncharacterized protein</fullName>
    </submittedName>
</protein>
<accession>A0A2P2MZW1</accession>
<evidence type="ECO:0000313" key="1">
    <source>
        <dbReference type="EMBL" id="MBX35751.1"/>
    </source>
</evidence>
<reference evidence="1" key="1">
    <citation type="submission" date="2018-02" db="EMBL/GenBank/DDBJ databases">
        <title>Rhizophora mucronata_Transcriptome.</title>
        <authorList>
            <person name="Meera S.P."/>
            <person name="Sreeshan A."/>
            <person name="Augustine A."/>
        </authorList>
    </citation>
    <scope>NUCLEOTIDE SEQUENCE</scope>
    <source>
        <tissue evidence="1">Leaf</tissue>
    </source>
</reference>
<name>A0A2P2MZW1_RHIMU</name>
<dbReference type="AlphaFoldDB" id="A0A2P2MZW1"/>
<proteinExistence type="predicted"/>
<organism evidence="1">
    <name type="scientific">Rhizophora mucronata</name>
    <name type="common">Asiatic mangrove</name>
    <dbReference type="NCBI Taxonomy" id="61149"/>
    <lineage>
        <taxon>Eukaryota</taxon>
        <taxon>Viridiplantae</taxon>
        <taxon>Streptophyta</taxon>
        <taxon>Embryophyta</taxon>
        <taxon>Tracheophyta</taxon>
        <taxon>Spermatophyta</taxon>
        <taxon>Magnoliopsida</taxon>
        <taxon>eudicotyledons</taxon>
        <taxon>Gunneridae</taxon>
        <taxon>Pentapetalae</taxon>
        <taxon>rosids</taxon>
        <taxon>fabids</taxon>
        <taxon>Malpighiales</taxon>
        <taxon>Rhizophoraceae</taxon>
        <taxon>Rhizophora</taxon>
    </lineage>
</organism>